<dbReference type="EMBL" id="ABDG02000026">
    <property type="protein sequence ID" value="EHK43595.1"/>
    <property type="molecule type" value="Genomic_DNA"/>
</dbReference>
<organism evidence="2 3">
    <name type="scientific">Hypocrea atroviridis (strain ATCC 20476 / IMI 206040)</name>
    <name type="common">Trichoderma atroviride</name>
    <dbReference type="NCBI Taxonomy" id="452589"/>
    <lineage>
        <taxon>Eukaryota</taxon>
        <taxon>Fungi</taxon>
        <taxon>Dikarya</taxon>
        <taxon>Ascomycota</taxon>
        <taxon>Pezizomycotina</taxon>
        <taxon>Sordariomycetes</taxon>
        <taxon>Hypocreomycetidae</taxon>
        <taxon>Hypocreales</taxon>
        <taxon>Hypocreaceae</taxon>
        <taxon>Trichoderma</taxon>
    </lineage>
</organism>
<feature type="compositionally biased region" description="Polar residues" evidence="1">
    <location>
        <begin position="7"/>
        <end position="21"/>
    </location>
</feature>
<dbReference type="HOGENOM" id="CLU_2782788_0_0_1"/>
<evidence type="ECO:0000313" key="3">
    <source>
        <dbReference type="Proteomes" id="UP000005426"/>
    </source>
</evidence>
<comment type="caution">
    <text evidence="2">The sequence shown here is derived from an EMBL/GenBank/DDBJ whole genome shotgun (WGS) entry which is preliminary data.</text>
</comment>
<feature type="region of interest" description="Disordered" evidence="1">
    <location>
        <begin position="1"/>
        <end position="23"/>
    </location>
</feature>
<protein>
    <submittedName>
        <fullName evidence="2">Uncharacterized protein</fullName>
    </submittedName>
</protein>
<name>G9P336_HYPAI</name>
<evidence type="ECO:0000256" key="1">
    <source>
        <dbReference type="SAM" id="MobiDB-lite"/>
    </source>
</evidence>
<dbReference type="AlphaFoldDB" id="G9P336"/>
<gene>
    <name evidence="2" type="ORF">TRIATDRAFT_258695</name>
</gene>
<feature type="non-terminal residue" evidence="2">
    <location>
        <position position="69"/>
    </location>
</feature>
<reference evidence="2 3" key="1">
    <citation type="journal article" date="2011" name="Genome Biol.">
        <title>Comparative genome sequence analysis underscores mycoparasitism as the ancestral life style of Trichoderma.</title>
        <authorList>
            <person name="Kubicek C.P."/>
            <person name="Herrera-Estrella A."/>
            <person name="Seidl-Seiboth V."/>
            <person name="Martinez D.A."/>
            <person name="Druzhinina I.S."/>
            <person name="Thon M."/>
            <person name="Zeilinger S."/>
            <person name="Casas-Flores S."/>
            <person name="Horwitz B.A."/>
            <person name="Mukherjee P.K."/>
            <person name="Mukherjee M."/>
            <person name="Kredics L."/>
            <person name="Alcaraz L.D."/>
            <person name="Aerts A."/>
            <person name="Antal Z."/>
            <person name="Atanasova L."/>
            <person name="Cervantes-Badillo M.G."/>
            <person name="Challacombe J."/>
            <person name="Chertkov O."/>
            <person name="McCluskey K."/>
            <person name="Coulpier F."/>
            <person name="Deshpande N."/>
            <person name="von Doehren H."/>
            <person name="Ebbole D.J."/>
            <person name="Esquivel-Naranjo E.U."/>
            <person name="Fekete E."/>
            <person name="Flipphi M."/>
            <person name="Glaser F."/>
            <person name="Gomez-Rodriguez E.Y."/>
            <person name="Gruber S."/>
            <person name="Han C."/>
            <person name="Henrissat B."/>
            <person name="Hermosa R."/>
            <person name="Hernandez-Onate M."/>
            <person name="Karaffa L."/>
            <person name="Kosti I."/>
            <person name="Le Crom S."/>
            <person name="Lindquist E."/>
            <person name="Lucas S."/>
            <person name="Luebeck M."/>
            <person name="Luebeck P.S."/>
            <person name="Margeot A."/>
            <person name="Metz B."/>
            <person name="Misra M."/>
            <person name="Nevalainen H."/>
            <person name="Omann M."/>
            <person name="Packer N."/>
            <person name="Perrone G."/>
            <person name="Uresti-Rivera E.E."/>
            <person name="Salamov A."/>
            <person name="Schmoll M."/>
            <person name="Seiboth B."/>
            <person name="Shapiro H."/>
            <person name="Sukno S."/>
            <person name="Tamayo-Ramos J.A."/>
            <person name="Tisch D."/>
            <person name="Wiest A."/>
            <person name="Wilkinson H.H."/>
            <person name="Zhang M."/>
            <person name="Coutinho P.M."/>
            <person name="Kenerley C.M."/>
            <person name="Monte E."/>
            <person name="Baker S.E."/>
            <person name="Grigoriev I.V."/>
        </authorList>
    </citation>
    <scope>NUCLEOTIDE SEQUENCE [LARGE SCALE GENOMIC DNA]</scope>
    <source>
        <strain evidence="3">ATCC 20476 / IMI 206040</strain>
    </source>
</reference>
<proteinExistence type="predicted"/>
<dbReference type="Proteomes" id="UP000005426">
    <property type="component" value="Unassembled WGS sequence"/>
</dbReference>
<evidence type="ECO:0000313" key="2">
    <source>
        <dbReference type="EMBL" id="EHK43595.1"/>
    </source>
</evidence>
<sequence length="69" mass="7893">MDWRKLNVSNKGKPSSSSHTESPMYVNGLHEVSTIGVSLDRNIASYCQIFKLYLPSPRYSPWKTMMEVV</sequence>
<keyword evidence="3" id="KW-1185">Reference proteome</keyword>
<accession>G9P336</accession>